<name>A0A485L331_9STRA</name>
<dbReference type="OrthoDB" id="120976at2759"/>
<dbReference type="InterPro" id="IPR052394">
    <property type="entry name" value="LRR-containing"/>
</dbReference>
<evidence type="ECO:0000313" key="3">
    <source>
        <dbReference type="Proteomes" id="UP000332933"/>
    </source>
</evidence>
<accession>A0A485L331</accession>
<protein>
    <submittedName>
        <fullName evidence="2">Aste57867_14993 protein</fullName>
    </submittedName>
</protein>
<organism evidence="2 3">
    <name type="scientific">Aphanomyces stellatus</name>
    <dbReference type="NCBI Taxonomy" id="120398"/>
    <lineage>
        <taxon>Eukaryota</taxon>
        <taxon>Sar</taxon>
        <taxon>Stramenopiles</taxon>
        <taxon>Oomycota</taxon>
        <taxon>Saprolegniomycetes</taxon>
        <taxon>Saprolegniales</taxon>
        <taxon>Verrucalvaceae</taxon>
        <taxon>Aphanomyces</taxon>
    </lineage>
</organism>
<gene>
    <name evidence="2" type="primary">Aste57867_14993</name>
    <name evidence="1" type="ORF">As57867_014937</name>
    <name evidence="2" type="ORF">ASTE57867_14993</name>
</gene>
<reference evidence="2 3" key="1">
    <citation type="submission" date="2019-03" db="EMBL/GenBank/DDBJ databases">
        <authorList>
            <person name="Gaulin E."/>
            <person name="Dumas B."/>
        </authorList>
    </citation>
    <scope>NUCLEOTIDE SEQUENCE [LARGE SCALE GENOMIC DNA]</scope>
    <source>
        <strain evidence="2">CBS 568.67</strain>
    </source>
</reference>
<dbReference type="PANTHER" id="PTHR24114">
    <property type="entry name" value="LEUCINE RICH REPEAT FAMILY PROTEIN"/>
    <property type="match status" value="1"/>
</dbReference>
<keyword evidence="3" id="KW-1185">Reference proteome</keyword>
<reference evidence="1" key="2">
    <citation type="submission" date="2019-06" db="EMBL/GenBank/DDBJ databases">
        <title>Genomics analysis of Aphanomyces spp. identifies a new class of oomycete effector associated with host adaptation.</title>
        <authorList>
            <person name="Gaulin E."/>
        </authorList>
    </citation>
    <scope>NUCLEOTIDE SEQUENCE</scope>
    <source>
        <strain evidence="1">CBS 578.67</strain>
    </source>
</reference>
<dbReference type="PANTHER" id="PTHR24114:SF2">
    <property type="entry name" value="F-BOX DOMAIN-CONTAINING PROTEIN-RELATED"/>
    <property type="match status" value="1"/>
</dbReference>
<dbReference type="SMART" id="SM00368">
    <property type="entry name" value="LRR_RI"/>
    <property type="match status" value="4"/>
</dbReference>
<dbReference type="SUPFAM" id="SSF52047">
    <property type="entry name" value="RNI-like"/>
    <property type="match status" value="1"/>
</dbReference>
<dbReference type="EMBL" id="CAADRA010005622">
    <property type="protein sequence ID" value="VFT91807.1"/>
    <property type="molecule type" value="Genomic_DNA"/>
</dbReference>
<dbReference type="InterPro" id="IPR032675">
    <property type="entry name" value="LRR_dom_sf"/>
</dbReference>
<evidence type="ECO:0000313" key="1">
    <source>
        <dbReference type="EMBL" id="KAF0694107.1"/>
    </source>
</evidence>
<dbReference type="InterPro" id="IPR001611">
    <property type="entry name" value="Leu-rich_rpt"/>
</dbReference>
<evidence type="ECO:0000313" key="2">
    <source>
        <dbReference type="EMBL" id="VFT91807.1"/>
    </source>
</evidence>
<sequence>MSSMPKKQRKLSRKHVNAKDQFQLPPELLQRIALFIPDTNKFFAYLEAFHQEEGVLGNLQHLWALSTGGAERDRLWPSLRVDSGDVNNFKALYMPILANYPIVHVFKVFDLEFLERASESSSIAISGFPEEDSDITTLPLDAWYRTLPALRISDVTYHNMERHAAMDHLLTVLPHMPHLRALNLTCACVPSISALIDFVVSSKLTSINFTATNEHSSRTDAVITAAIDIPLTKWLEREPVVSVALGNWDLRGATTFFAALWSSKTLKELVLPHAKLPPLDSMSFGVAPISISHINLNATYDGWHLRPEDVLALAHGIAHSTCLHILSLGCNHIGPVVVKEIMHAIVQSNVCKLNLGGNDLDDVGCIVVAKGLSLTKLTNLDMRSNRITGVGALELAAALAAFPQLRNLSLAFNNIDSSGVAAVIETMGSHSGPATLDVFQSVGDPNRASLPAVAARFPQLEVMFRW</sequence>
<proteinExistence type="predicted"/>
<dbReference type="AlphaFoldDB" id="A0A485L331"/>
<dbReference type="Proteomes" id="UP000332933">
    <property type="component" value="Unassembled WGS sequence"/>
</dbReference>
<dbReference type="Gene3D" id="3.80.10.10">
    <property type="entry name" value="Ribonuclease Inhibitor"/>
    <property type="match status" value="1"/>
</dbReference>
<dbReference type="EMBL" id="VJMH01005601">
    <property type="protein sequence ID" value="KAF0694107.1"/>
    <property type="molecule type" value="Genomic_DNA"/>
</dbReference>
<dbReference type="Pfam" id="PF13516">
    <property type="entry name" value="LRR_6"/>
    <property type="match status" value="3"/>
</dbReference>